<evidence type="ECO:0000256" key="4">
    <source>
        <dbReference type="ARBA" id="ARBA00022946"/>
    </source>
</evidence>
<dbReference type="Proteomes" id="UP001279734">
    <property type="component" value="Unassembled WGS sequence"/>
</dbReference>
<feature type="repeat" description="PPR" evidence="6">
    <location>
        <begin position="436"/>
        <end position="470"/>
    </location>
</feature>
<comment type="similarity">
    <text evidence="2">Belongs to the PPR family. PCMP-H subfamily.</text>
</comment>
<gene>
    <name evidence="8" type="ORF">Nepgr_017903</name>
</gene>
<proteinExistence type="inferred from homology"/>
<dbReference type="GO" id="GO:0003723">
    <property type="term" value="F:RNA binding"/>
    <property type="evidence" value="ECO:0007669"/>
    <property type="project" value="InterPro"/>
</dbReference>
<feature type="domain" description="DYW" evidence="7">
    <location>
        <begin position="556"/>
        <end position="614"/>
    </location>
</feature>
<comment type="subcellular location">
    <subcellularLocation>
        <location evidence="1">Mitochondrion</location>
    </subcellularLocation>
</comment>
<dbReference type="Pfam" id="PF14432">
    <property type="entry name" value="DYW_deaminase"/>
    <property type="match status" value="1"/>
</dbReference>
<keyword evidence="5" id="KW-0496">Mitochondrion</keyword>
<feature type="repeat" description="PPR" evidence="6">
    <location>
        <begin position="168"/>
        <end position="198"/>
    </location>
</feature>
<feature type="repeat" description="PPR" evidence="6">
    <location>
        <begin position="401"/>
        <end position="435"/>
    </location>
</feature>
<evidence type="ECO:0000259" key="7">
    <source>
        <dbReference type="Pfam" id="PF14432"/>
    </source>
</evidence>
<accession>A0AAD3XSK5</accession>
<dbReference type="GO" id="GO:0009451">
    <property type="term" value="P:RNA modification"/>
    <property type="evidence" value="ECO:0007669"/>
    <property type="project" value="InterPro"/>
</dbReference>
<keyword evidence="4" id="KW-0809">Transit peptide</keyword>
<keyword evidence="3" id="KW-0677">Repeat</keyword>
<feature type="repeat" description="PPR" evidence="6">
    <location>
        <begin position="199"/>
        <end position="233"/>
    </location>
</feature>
<evidence type="ECO:0000313" key="9">
    <source>
        <dbReference type="Proteomes" id="UP001279734"/>
    </source>
</evidence>
<dbReference type="FunFam" id="1.25.40.10:FF:000090">
    <property type="entry name" value="Pentatricopeptide repeat-containing protein, chloroplastic"/>
    <property type="match status" value="1"/>
</dbReference>
<dbReference type="Gene3D" id="1.25.40.10">
    <property type="entry name" value="Tetratricopeptide repeat domain"/>
    <property type="match status" value="3"/>
</dbReference>
<keyword evidence="9" id="KW-1185">Reference proteome</keyword>
<dbReference type="NCBIfam" id="TIGR00756">
    <property type="entry name" value="PPR"/>
    <property type="match status" value="6"/>
</dbReference>
<dbReference type="FunFam" id="1.25.40.10:FF:000031">
    <property type="entry name" value="Pentatricopeptide repeat-containing protein mitochondrial"/>
    <property type="match status" value="1"/>
</dbReference>
<feature type="repeat" description="PPR" evidence="6">
    <location>
        <begin position="300"/>
        <end position="334"/>
    </location>
</feature>
<evidence type="ECO:0000256" key="2">
    <source>
        <dbReference type="ARBA" id="ARBA00006643"/>
    </source>
</evidence>
<dbReference type="PROSITE" id="PS51375">
    <property type="entry name" value="PPR"/>
    <property type="match status" value="5"/>
</dbReference>
<dbReference type="Pfam" id="PF01535">
    <property type="entry name" value="PPR"/>
    <property type="match status" value="2"/>
</dbReference>
<evidence type="ECO:0000256" key="3">
    <source>
        <dbReference type="ARBA" id="ARBA00022737"/>
    </source>
</evidence>
<evidence type="ECO:0000256" key="6">
    <source>
        <dbReference type="PROSITE-ProRule" id="PRU00708"/>
    </source>
</evidence>
<dbReference type="InterPro" id="IPR002885">
    <property type="entry name" value="PPR_rpt"/>
</dbReference>
<dbReference type="EMBL" id="BSYO01000016">
    <property type="protein sequence ID" value="GMH16062.1"/>
    <property type="molecule type" value="Genomic_DNA"/>
</dbReference>
<dbReference type="GO" id="GO:0005739">
    <property type="term" value="C:mitochondrion"/>
    <property type="evidence" value="ECO:0007669"/>
    <property type="project" value="UniProtKB-SubCell"/>
</dbReference>
<evidence type="ECO:0000313" key="8">
    <source>
        <dbReference type="EMBL" id="GMH16062.1"/>
    </source>
</evidence>
<dbReference type="Pfam" id="PF13041">
    <property type="entry name" value="PPR_2"/>
    <property type="match status" value="3"/>
</dbReference>
<dbReference type="InterPro" id="IPR046960">
    <property type="entry name" value="PPR_At4g14850-like_plant"/>
</dbReference>
<dbReference type="AlphaFoldDB" id="A0AAD3XSK5"/>
<dbReference type="FunFam" id="1.25.40.10:FF:000501">
    <property type="entry name" value="Putative pentatricopeptide repeat-containing protein mitochondrial"/>
    <property type="match status" value="1"/>
</dbReference>
<dbReference type="InterPro" id="IPR032867">
    <property type="entry name" value="DYW_dom"/>
</dbReference>
<dbReference type="GO" id="GO:0008270">
    <property type="term" value="F:zinc ion binding"/>
    <property type="evidence" value="ECO:0007669"/>
    <property type="project" value="InterPro"/>
</dbReference>
<organism evidence="8 9">
    <name type="scientific">Nepenthes gracilis</name>
    <name type="common">Slender pitcher plant</name>
    <dbReference type="NCBI Taxonomy" id="150966"/>
    <lineage>
        <taxon>Eukaryota</taxon>
        <taxon>Viridiplantae</taxon>
        <taxon>Streptophyta</taxon>
        <taxon>Embryophyta</taxon>
        <taxon>Tracheophyta</taxon>
        <taxon>Spermatophyta</taxon>
        <taxon>Magnoliopsida</taxon>
        <taxon>eudicotyledons</taxon>
        <taxon>Gunneridae</taxon>
        <taxon>Pentapetalae</taxon>
        <taxon>Caryophyllales</taxon>
        <taxon>Nepenthaceae</taxon>
        <taxon>Nepenthes</taxon>
    </lineage>
</organism>
<dbReference type="InterPro" id="IPR011990">
    <property type="entry name" value="TPR-like_helical_dom_sf"/>
</dbReference>
<sequence>MVALGRGLSMVGNGGLMVEKLVLEGDGIEWGILLYGNPLLILKKVCNMSIKSTSGFENRKWFTIRKLSHQQLIAALVSSNSCPYTESFTLDCEEGLLDASSTFQDKYQLCGSPNVGRGVHVLKPIDRGSREPSFPHYHTLLKSCTQLSDLRGGRVVHAHVFKSEFNNDIIICNSILNMYARCGSFHEARKLFDEMPSKDMVTWTAMITAYSQNDRPDEALVLFPQMLRLGLIPNEFTFSSLLKASGAITSSKHGVQIHAVLFKYGCNLNVYATTSLLDMYARCAHMDEAQLIFEGLMSKNDVSWNAMIAGHARKDEGEKALHLFRMMQRENFVPTHFTYSSIFIACASIGALEQGKWVHAHMIKLGGKLITFLGHTLIHMYAKSGSIEDAEKVFERLVKQDVVSWNSILSGYTQHGFGKKTVKRFEDMLNTGFEPNTITFLCVLTACSRAGLLEEGHYYFDLMKKYNLEPEVEHYVSIVDLLGRAGLFDRAHRFIEEMSVEPTAAVWGALLGACRMHKNMKLGAYAAERVFQLDLHDSGPHVILSNIYASAGKWHDVAKEREAKLQYHSEKLALAFALLNTPPGSTIRIKKNIRVCGDCHSAIKFASKIIIKDLTYFLASGCFQCLLQYKEEVGQVWVHLLLTQLTAFSQAACWKMLRHNKDIITFPDLRAAAFGTYGCLFLSEQAQVCSS</sequence>
<name>A0AAD3XSK5_NEPGR</name>
<dbReference type="PANTHER" id="PTHR47926:SF502">
    <property type="entry name" value="SELENIUM BINDING PROTEIN"/>
    <property type="match status" value="1"/>
</dbReference>
<comment type="caution">
    <text evidence="8">The sequence shown here is derived from an EMBL/GenBank/DDBJ whole genome shotgun (WGS) entry which is preliminary data.</text>
</comment>
<evidence type="ECO:0000256" key="1">
    <source>
        <dbReference type="ARBA" id="ARBA00004173"/>
    </source>
</evidence>
<evidence type="ECO:0000256" key="5">
    <source>
        <dbReference type="ARBA" id="ARBA00023128"/>
    </source>
</evidence>
<dbReference type="PANTHER" id="PTHR47926">
    <property type="entry name" value="PENTATRICOPEPTIDE REPEAT-CONTAINING PROTEIN"/>
    <property type="match status" value="1"/>
</dbReference>
<protein>
    <recommendedName>
        <fullName evidence="7">DYW domain-containing protein</fullName>
    </recommendedName>
</protein>
<reference evidence="8" key="1">
    <citation type="submission" date="2023-05" db="EMBL/GenBank/DDBJ databases">
        <title>Nepenthes gracilis genome sequencing.</title>
        <authorList>
            <person name="Fukushima K."/>
        </authorList>
    </citation>
    <scope>NUCLEOTIDE SEQUENCE</scope>
    <source>
        <strain evidence="8">SING2019-196</strain>
    </source>
</reference>